<gene>
    <name evidence="1" type="ORF">ACFPH6_32370</name>
</gene>
<evidence type="ECO:0000313" key="1">
    <source>
        <dbReference type="EMBL" id="MFC4469163.1"/>
    </source>
</evidence>
<evidence type="ECO:0000313" key="2">
    <source>
        <dbReference type="Proteomes" id="UP001596012"/>
    </source>
</evidence>
<organism evidence="1 2">
    <name type="scientific">Streptomyces xiangluensis</name>
    <dbReference type="NCBI Taxonomy" id="2665720"/>
    <lineage>
        <taxon>Bacteria</taxon>
        <taxon>Bacillati</taxon>
        <taxon>Actinomycetota</taxon>
        <taxon>Actinomycetes</taxon>
        <taxon>Kitasatosporales</taxon>
        <taxon>Streptomycetaceae</taxon>
        <taxon>Streptomyces</taxon>
    </lineage>
</organism>
<dbReference type="EMBL" id="JBHSFG010000058">
    <property type="protein sequence ID" value="MFC4469163.1"/>
    <property type="molecule type" value="Genomic_DNA"/>
</dbReference>
<reference evidence="2" key="1">
    <citation type="journal article" date="2019" name="Int. J. Syst. Evol. Microbiol.">
        <title>The Global Catalogue of Microorganisms (GCM) 10K type strain sequencing project: providing services to taxonomists for standard genome sequencing and annotation.</title>
        <authorList>
            <consortium name="The Broad Institute Genomics Platform"/>
            <consortium name="The Broad Institute Genome Sequencing Center for Infectious Disease"/>
            <person name="Wu L."/>
            <person name="Ma J."/>
        </authorList>
    </citation>
    <scope>NUCLEOTIDE SEQUENCE [LARGE SCALE GENOMIC DNA]</scope>
    <source>
        <strain evidence="2">DT43</strain>
    </source>
</reference>
<name>A0ABV8YYM6_9ACTN</name>
<dbReference type="SUPFAM" id="SSF53474">
    <property type="entry name" value="alpha/beta-Hydrolases"/>
    <property type="match status" value="1"/>
</dbReference>
<dbReference type="RefSeq" id="WP_386347693.1">
    <property type="nucleotide sequence ID" value="NZ_JBHSFG010000058.1"/>
</dbReference>
<keyword evidence="2" id="KW-1185">Reference proteome</keyword>
<dbReference type="Gene3D" id="3.40.50.1820">
    <property type="entry name" value="alpha/beta hydrolase"/>
    <property type="match status" value="1"/>
</dbReference>
<sequence>MTTIVGVHGIAQQYRSEVALARVWRDELHGGLQLALREGRDTSTALDPAFALAFYGNVFRRTVKSTTSAELLDAADLTEPEQDFLLQLWAETAAVDPAVPPPAPSYKTMGLARTAAAQRALLALSRSRFFGPRAGARLPSVLRQVSRYFDDLDIRLSAREAVEREVTEDTRVLVGHSLGSAVAYEALCANPQWNISTFITLGSPLGIPHVIFHRLWPEPGSQGLGQRPGSIRSWVNIADRRDPVALVKKLDGLFAGPPVHDVLVDNGPTEHDVKPYLSAVETGRAVLSALGDSEVGER</sequence>
<proteinExistence type="predicted"/>
<accession>A0ABV8YYM6</accession>
<dbReference type="InterPro" id="IPR029058">
    <property type="entry name" value="AB_hydrolase_fold"/>
</dbReference>
<evidence type="ECO:0008006" key="3">
    <source>
        <dbReference type="Google" id="ProtNLM"/>
    </source>
</evidence>
<dbReference type="Proteomes" id="UP001596012">
    <property type="component" value="Unassembled WGS sequence"/>
</dbReference>
<comment type="caution">
    <text evidence="1">The sequence shown here is derived from an EMBL/GenBank/DDBJ whole genome shotgun (WGS) entry which is preliminary data.</text>
</comment>
<protein>
    <recommendedName>
        <fullName evidence="3">Alpha/beta hydrolase</fullName>
    </recommendedName>
</protein>